<dbReference type="InterPro" id="IPR002327">
    <property type="entry name" value="Cyt_c_1A/1B"/>
</dbReference>
<keyword evidence="2 6" id="KW-0349">Heme</keyword>
<dbReference type="PANTHER" id="PTHR11961">
    <property type="entry name" value="CYTOCHROME C"/>
    <property type="match status" value="1"/>
</dbReference>
<proteinExistence type="predicted"/>
<keyword evidence="3 6" id="KW-0479">Metal-binding</keyword>
<organism evidence="9 10">
    <name type="scientific">Tistrella mobilis</name>
    <dbReference type="NCBI Taxonomy" id="171437"/>
    <lineage>
        <taxon>Bacteria</taxon>
        <taxon>Pseudomonadati</taxon>
        <taxon>Pseudomonadota</taxon>
        <taxon>Alphaproteobacteria</taxon>
        <taxon>Geminicoccales</taxon>
        <taxon>Geminicoccaceae</taxon>
        <taxon>Tistrella</taxon>
    </lineage>
</organism>
<dbReference type="GO" id="GO:0046872">
    <property type="term" value="F:metal ion binding"/>
    <property type="evidence" value="ECO:0007669"/>
    <property type="project" value="UniProtKB-KW"/>
</dbReference>
<gene>
    <name evidence="9" type="ORF">AUP44_03665</name>
</gene>
<evidence type="ECO:0000313" key="10">
    <source>
        <dbReference type="Proteomes" id="UP000075787"/>
    </source>
</evidence>
<dbReference type="GO" id="GO:0009055">
    <property type="term" value="F:electron transfer activity"/>
    <property type="evidence" value="ECO:0007669"/>
    <property type="project" value="InterPro"/>
</dbReference>
<evidence type="ECO:0000256" key="2">
    <source>
        <dbReference type="ARBA" id="ARBA00022617"/>
    </source>
</evidence>
<dbReference type="OrthoDB" id="9805828at2"/>
<dbReference type="AlphaFoldDB" id="A0A162L5S7"/>
<evidence type="ECO:0000256" key="3">
    <source>
        <dbReference type="ARBA" id="ARBA00022723"/>
    </source>
</evidence>
<feature type="domain" description="Cytochrome c" evidence="8">
    <location>
        <begin position="23"/>
        <end position="122"/>
    </location>
</feature>
<dbReference type="Pfam" id="PF00034">
    <property type="entry name" value="Cytochrom_C"/>
    <property type="match status" value="1"/>
</dbReference>
<feature type="signal peptide" evidence="7">
    <location>
        <begin position="1"/>
        <end position="23"/>
    </location>
</feature>
<dbReference type="EMBL" id="LPZR01000113">
    <property type="protein sequence ID" value="KYO53453.1"/>
    <property type="molecule type" value="Genomic_DNA"/>
</dbReference>
<name>A0A162L5S7_9PROT</name>
<comment type="caution">
    <text evidence="9">The sequence shown here is derived from an EMBL/GenBank/DDBJ whole genome shotgun (WGS) entry which is preliminary data.</text>
</comment>
<evidence type="ECO:0000256" key="5">
    <source>
        <dbReference type="ARBA" id="ARBA00023004"/>
    </source>
</evidence>
<evidence type="ECO:0000256" key="6">
    <source>
        <dbReference type="PROSITE-ProRule" id="PRU00433"/>
    </source>
</evidence>
<evidence type="ECO:0000256" key="1">
    <source>
        <dbReference type="ARBA" id="ARBA00022448"/>
    </source>
</evidence>
<dbReference type="SUPFAM" id="SSF46626">
    <property type="entry name" value="Cytochrome c"/>
    <property type="match status" value="1"/>
</dbReference>
<dbReference type="PRINTS" id="PR00604">
    <property type="entry name" value="CYTCHRMECIAB"/>
</dbReference>
<feature type="chain" id="PRO_5007836858" evidence="7">
    <location>
        <begin position="24"/>
        <end position="127"/>
    </location>
</feature>
<reference evidence="9 10" key="1">
    <citation type="submission" date="2015-12" db="EMBL/GenBank/DDBJ databases">
        <title>Genome sequence of Tistrella mobilis MCCC 1A02139.</title>
        <authorList>
            <person name="Lu L."/>
            <person name="Lai Q."/>
            <person name="Shao Z."/>
            <person name="Qian P."/>
        </authorList>
    </citation>
    <scope>NUCLEOTIDE SEQUENCE [LARGE SCALE GENOMIC DNA]</scope>
    <source>
        <strain evidence="9 10">MCCC 1A02139</strain>
    </source>
</reference>
<dbReference type="InterPro" id="IPR036909">
    <property type="entry name" value="Cyt_c-like_dom_sf"/>
</dbReference>
<dbReference type="RefSeq" id="WP_062763615.1">
    <property type="nucleotide sequence ID" value="NZ_CP121045.1"/>
</dbReference>
<evidence type="ECO:0000259" key="8">
    <source>
        <dbReference type="PROSITE" id="PS51007"/>
    </source>
</evidence>
<protein>
    <submittedName>
        <fullName evidence="9">Cytochrome C</fullName>
    </submittedName>
</protein>
<keyword evidence="5 6" id="KW-0408">Iron</keyword>
<dbReference type="GeneID" id="97242942"/>
<evidence type="ECO:0000256" key="4">
    <source>
        <dbReference type="ARBA" id="ARBA00022982"/>
    </source>
</evidence>
<dbReference type="GO" id="GO:0020037">
    <property type="term" value="F:heme binding"/>
    <property type="evidence" value="ECO:0007669"/>
    <property type="project" value="InterPro"/>
</dbReference>
<evidence type="ECO:0000313" key="9">
    <source>
        <dbReference type="EMBL" id="KYO53453.1"/>
    </source>
</evidence>
<dbReference type="PROSITE" id="PS51007">
    <property type="entry name" value="CYTC"/>
    <property type="match status" value="1"/>
</dbReference>
<dbReference type="Gene3D" id="1.10.760.10">
    <property type="entry name" value="Cytochrome c-like domain"/>
    <property type="match status" value="1"/>
</dbReference>
<keyword evidence="7" id="KW-0732">Signal</keyword>
<evidence type="ECO:0000256" key="7">
    <source>
        <dbReference type="SAM" id="SignalP"/>
    </source>
</evidence>
<keyword evidence="1" id="KW-0813">Transport</keyword>
<sequence>MKRIGQVVLGLVSVLAATAPARADPERGQTLFAACAACHETGPASGRRAPSLKGIIGRPAGSLTDFRYSRAMSQSGIVWTDETIRKFIQSPQAFIPGNRMPFSGIPSEADRADIVDYLKTISTESRS</sequence>
<dbReference type="Proteomes" id="UP000075787">
    <property type="component" value="Unassembled WGS sequence"/>
</dbReference>
<accession>A0A162L5S7</accession>
<keyword evidence="4" id="KW-0249">Electron transport</keyword>
<dbReference type="InterPro" id="IPR009056">
    <property type="entry name" value="Cyt_c-like_dom"/>
</dbReference>